<gene>
    <name evidence="1" type="ORF">So717_17320</name>
</gene>
<dbReference type="AlphaFoldDB" id="A0A640VPN6"/>
<name>A0A640VPN6_9RHOB</name>
<evidence type="ECO:0000313" key="2">
    <source>
        <dbReference type="Proteomes" id="UP000436522"/>
    </source>
</evidence>
<organism evidence="1 2">
    <name type="scientific">Roseobacter cerasinus</name>
    <dbReference type="NCBI Taxonomy" id="2602289"/>
    <lineage>
        <taxon>Bacteria</taxon>
        <taxon>Pseudomonadati</taxon>
        <taxon>Pseudomonadota</taxon>
        <taxon>Alphaproteobacteria</taxon>
        <taxon>Rhodobacterales</taxon>
        <taxon>Roseobacteraceae</taxon>
        <taxon>Roseobacter</taxon>
    </lineage>
</organism>
<evidence type="ECO:0000313" key="1">
    <source>
        <dbReference type="EMBL" id="GFE49979.1"/>
    </source>
</evidence>
<accession>A0A640VPN6</accession>
<dbReference type="RefSeq" id="WP_159976148.1">
    <property type="nucleotide sequence ID" value="NZ_BLIV01000003.1"/>
</dbReference>
<proteinExistence type="predicted"/>
<keyword evidence="2" id="KW-1185">Reference proteome</keyword>
<reference evidence="1 2" key="1">
    <citation type="submission" date="2019-12" db="EMBL/GenBank/DDBJ databases">
        <title>Roseobacter cerasinus sp. nov., isolated from seawater around aquaculture.</title>
        <authorList>
            <person name="Muramatsu S."/>
            <person name="Takabe Y."/>
            <person name="Mori K."/>
            <person name="Takaichi S."/>
            <person name="Hanada S."/>
        </authorList>
    </citation>
    <scope>NUCLEOTIDE SEQUENCE [LARGE SCALE GENOMIC DNA]</scope>
    <source>
        <strain evidence="1 2">AI77</strain>
    </source>
</reference>
<comment type="caution">
    <text evidence="1">The sequence shown here is derived from an EMBL/GenBank/DDBJ whole genome shotgun (WGS) entry which is preliminary data.</text>
</comment>
<protein>
    <submittedName>
        <fullName evidence="1">Uncharacterized protein</fullName>
    </submittedName>
</protein>
<sequence>MSNDYPREKYQAAISELTGLGTIHKRLKNAYGCFHPVREDHFSDEQLKGRHNAIIDALTAHETKDVEIGHVNNTLAKISEDEALDIATMIVELHYDLMRR</sequence>
<dbReference type="EMBL" id="BLIV01000003">
    <property type="protein sequence ID" value="GFE49979.1"/>
    <property type="molecule type" value="Genomic_DNA"/>
</dbReference>
<dbReference type="Proteomes" id="UP000436522">
    <property type="component" value="Unassembled WGS sequence"/>
</dbReference>